<keyword evidence="5" id="KW-0539">Nucleus</keyword>
<dbReference type="EMBL" id="AUSU01000697">
    <property type="protein sequence ID" value="EPS72778.1"/>
    <property type="molecule type" value="Genomic_DNA"/>
</dbReference>
<reference evidence="9 10" key="1">
    <citation type="journal article" date="2013" name="BMC Genomics">
        <title>The miniature genome of a carnivorous plant Genlisea aurea contains a low number of genes and short non-coding sequences.</title>
        <authorList>
            <person name="Leushkin E.V."/>
            <person name="Sutormin R.A."/>
            <person name="Nabieva E.R."/>
            <person name="Penin A.A."/>
            <person name="Kondrashov A.S."/>
            <person name="Logacheva M.D."/>
        </authorList>
    </citation>
    <scope>NUCLEOTIDE SEQUENCE [LARGE SCALE GENOMIC DNA]</scope>
</reference>
<evidence type="ECO:0000313" key="9">
    <source>
        <dbReference type="EMBL" id="EPS72778.1"/>
    </source>
</evidence>
<evidence type="ECO:0000259" key="8">
    <source>
        <dbReference type="PROSITE" id="PS50157"/>
    </source>
</evidence>
<name>S8EA48_9LAMI</name>
<comment type="caution">
    <text evidence="9">The sequence shown here is derived from an EMBL/GenBank/DDBJ whole genome shotgun (WGS) entry which is preliminary data.</text>
</comment>
<comment type="subcellular location">
    <subcellularLocation>
        <location evidence="1">Nucleus</location>
    </subcellularLocation>
</comment>
<dbReference type="OrthoDB" id="914180at2759"/>
<protein>
    <recommendedName>
        <fullName evidence="8">C2H2-type domain-containing protein</fullName>
    </recommendedName>
</protein>
<dbReference type="InterPro" id="IPR013087">
    <property type="entry name" value="Znf_C2H2_type"/>
</dbReference>
<evidence type="ECO:0000256" key="3">
    <source>
        <dbReference type="ARBA" id="ARBA00022771"/>
    </source>
</evidence>
<dbReference type="Gene3D" id="3.30.160.60">
    <property type="entry name" value="Classic Zinc Finger"/>
    <property type="match status" value="1"/>
</dbReference>
<gene>
    <name evidence="9" type="ORF">M569_01986</name>
</gene>
<keyword evidence="2" id="KW-0479">Metal-binding</keyword>
<keyword evidence="3 6" id="KW-0863">Zinc-finger</keyword>
<keyword evidence="10" id="KW-1185">Reference proteome</keyword>
<dbReference type="InterPro" id="IPR044246">
    <property type="entry name" value="ZFP3-like"/>
</dbReference>
<dbReference type="SUPFAM" id="SSF57667">
    <property type="entry name" value="beta-beta-alpha zinc fingers"/>
    <property type="match status" value="1"/>
</dbReference>
<feature type="region of interest" description="Disordered" evidence="7">
    <location>
        <begin position="69"/>
        <end position="88"/>
    </location>
</feature>
<evidence type="ECO:0000256" key="2">
    <source>
        <dbReference type="ARBA" id="ARBA00022723"/>
    </source>
</evidence>
<dbReference type="AlphaFoldDB" id="S8EA48"/>
<dbReference type="GO" id="GO:0005634">
    <property type="term" value="C:nucleus"/>
    <property type="evidence" value="ECO:0007669"/>
    <property type="project" value="UniProtKB-SubCell"/>
</dbReference>
<organism evidence="9 10">
    <name type="scientific">Genlisea aurea</name>
    <dbReference type="NCBI Taxonomy" id="192259"/>
    <lineage>
        <taxon>Eukaryota</taxon>
        <taxon>Viridiplantae</taxon>
        <taxon>Streptophyta</taxon>
        <taxon>Embryophyta</taxon>
        <taxon>Tracheophyta</taxon>
        <taxon>Spermatophyta</taxon>
        <taxon>Magnoliopsida</taxon>
        <taxon>eudicotyledons</taxon>
        <taxon>Gunneridae</taxon>
        <taxon>Pentapetalae</taxon>
        <taxon>asterids</taxon>
        <taxon>lamiids</taxon>
        <taxon>Lamiales</taxon>
        <taxon>Lentibulariaceae</taxon>
        <taxon>Genlisea</taxon>
    </lineage>
</organism>
<dbReference type="PROSITE" id="PS00028">
    <property type="entry name" value="ZINC_FINGER_C2H2_1"/>
    <property type="match status" value="1"/>
</dbReference>
<dbReference type="GO" id="GO:0008270">
    <property type="term" value="F:zinc ion binding"/>
    <property type="evidence" value="ECO:0007669"/>
    <property type="project" value="UniProtKB-KW"/>
</dbReference>
<evidence type="ECO:0000256" key="7">
    <source>
        <dbReference type="SAM" id="MobiDB-lite"/>
    </source>
</evidence>
<accession>S8EA48</accession>
<evidence type="ECO:0000313" key="10">
    <source>
        <dbReference type="Proteomes" id="UP000015453"/>
    </source>
</evidence>
<feature type="domain" description="C2H2-type" evidence="8">
    <location>
        <begin position="54"/>
        <end position="81"/>
    </location>
</feature>
<evidence type="ECO:0000256" key="1">
    <source>
        <dbReference type="ARBA" id="ARBA00004123"/>
    </source>
</evidence>
<sequence>MKYKYSETVKRKAMAAVMPPPQGNSIARLLQSFSDEDNRIIRYRELVPPISSEYGCKYCDRKFSNKQALGGHQNAHKIERSVQKNKVGNDTPRLQDPFPMSFQSSSNVQFGCPVFSHGRGPIVGWPWPNFHVHAGRVTGPESEDPDEGGDYSGLDLTLKL</sequence>
<dbReference type="PROSITE" id="PS50157">
    <property type="entry name" value="ZINC_FINGER_C2H2_2"/>
    <property type="match status" value="1"/>
</dbReference>
<dbReference type="PANTHER" id="PTHR47287">
    <property type="entry name" value="C2H2 AND C2HC ZINC FINGERS SUPERFAMILY PROTEIN"/>
    <property type="match status" value="1"/>
</dbReference>
<evidence type="ECO:0000256" key="5">
    <source>
        <dbReference type="ARBA" id="ARBA00023242"/>
    </source>
</evidence>
<dbReference type="PANTHER" id="PTHR47287:SF15">
    <property type="entry name" value="ZINC FINGER PROTEIN 3-LIKE"/>
    <property type="match status" value="1"/>
</dbReference>
<dbReference type="GO" id="GO:0009788">
    <property type="term" value="P:negative regulation of abscisic acid-activated signaling pathway"/>
    <property type="evidence" value="ECO:0007669"/>
    <property type="project" value="InterPro"/>
</dbReference>
<dbReference type="InterPro" id="IPR036236">
    <property type="entry name" value="Znf_C2H2_sf"/>
</dbReference>
<keyword evidence="4" id="KW-0862">Zinc</keyword>
<dbReference type="Proteomes" id="UP000015453">
    <property type="component" value="Unassembled WGS sequence"/>
</dbReference>
<evidence type="ECO:0000256" key="6">
    <source>
        <dbReference type="PROSITE-ProRule" id="PRU00042"/>
    </source>
</evidence>
<evidence type="ECO:0000256" key="4">
    <source>
        <dbReference type="ARBA" id="ARBA00022833"/>
    </source>
</evidence>
<proteinExistence type="predicted"/>